<feature type="domain" description="Neurotransmitter-gated ion-channel ligand-binding" evidence="2">
    <location>
        <begin position="44"/>
        <end position="193"/>
    </location>
</feature>
<dbReference type="OrthoDB" id="6604040at2759"/>
<dbReference type="AlphaFoldDB" id="A0A482XFS6"/>
<protein>
    <recommendedName>
        <fullName evidence="2">Neurotransmitter-gated ion-channel ligand-binding domain-containing protein</fullName>
    </recommendedName>
</protein>
<dbReference type="STRING" id="195883.A0A482XFS6"/>
<dbReference type="Pfam" id="PF02931">
    <property type="entry name" value="Neur_chan_LBD"/>
    <property type="match status" value="1"/>
</dbReference>
<evidence type="ECO:0000256" key="1">
    <source>
        <dbReference type="SAM" id="Phobius"/>
    </source>
</evidence>
<keyword evidence="4" id="KW-1185">Reference proteome</keyword>
<dbReference type="InParanoid" id="A0A482XFS6"/>
<evidence type="ECO:0000313" key="3">
    <source>
        <dbReference type="EMBL" id="RZF44633.1"/>
    </source>
</evidence>
<feature type="transmembrane region" description="Helical" evidence="1">
    <location>
        <begin position="337"/>
        <end position="356"/>
    </location>
</feature>
<gene>
    <name evidence="3" type="ORF">LSTR_LSTR000585</name>
</gene>
<dbReference type="InterPro" id="IPR036734">
    <property type="entry name" value="Neur_chan_lig-bd_sf"/>
</dbReference>
<accession>A0A482XFS6</accession>
<evidence type="ECO:0000259" key="2">
    <source>
        <dbReference type="Pfam" id="PF02931"/>
    </source>
</evidence>
<proteinExistence type="predicted"/>
<dbReference type="EMBL" id="QKKF02010319">
    <property type="protein sequence ID" value="RZF44633.1"/>
    <property type="molecule type" value="Genomic_DNA"/>
</dbReference>
<comment type="caution">
    <text evidence="3">The sequence shown here is derived from an EMBL/GenBank/DDBJ whole genome shotgun (WGS) entry which is preliminary data.</text>
</comment>
<name>A0A482XFS6_LAOST</name>
<organism evidence="3 4">
    <name type="scientific">Laodelphax striatellus</name>
    <name type="common">Small brown planthopper</name>
    <name type="synonym">Delphax striatella</name>
    <dbReference type="NCBI Taxonomy" id="195883"/>
    <lineage>
        <taxon>Eukaryota</taxon>
        <taxon>Metazoa</taxon>
        <taxon>Ecdysozoa</taxon>
        <taxon>Arthropoda</taxon>
        <taxon>Hexapoda</taxon>
        <taxon>Insecta</taxon>
        <taxon>Pterygota</taxon>
        <taxon>Neoptera</taxon>
        <taxon>Paraneoptera</taxon>
        <taxon>Hemiptera</taxon>
        <taxon>Auchenorrhyncha</taxon>
        <taxon>Fulgoroidea</taxon>
        <taxon>Delphacidae</taxon>
        <taxon>Criomorphinae</taxon>
        <taxon>Laodelphax</taxon>
    </lineage>
</organism>
<dbReference type="InterPro" id="IPR006202">
    <property type="entry name" value="Neur_chan_lig-bd"/>
</dbReference>
<feature type="transmembrane region" description="Helical" evidence="1">
    <location>
        <begin position="238"/>
        <end position="260"/>
    </location>
</feature>
<dbReference type="CDD" id="cd18989">
    <property type="entry name" value="LGIC_ECD_cation"/>
    <property type="match status" value="1"/>
</dbReference>
<dbReference type="GO" id="GO:0005230">
    <property type="term" value="F:extracellular ligand-gated monoatomic ion channel activity"/>
    <property type="evidence" value="ECO:0007669"/>
    <property type="project" value="InterPro"/>
</dbReference>
<dbReference type="Proteomes" id="UP000291343">
    <property type="component" value="Unassembled WGS sequence"/>
</dbReference>
<dbReference type="Gene3D" id="2.70.170.10">
    <property type="entry name" value="Neurotransmitter-gated ion-channel ligand-binding domain"/>
    <property type="match status" value="1"/>
</dbReference>
<reference evidence="3 4" key="1">
    <citation type="journal article" date="2017" name="Gigascience">
        <title>Genome sequence of the small brown planthopper, Laodelphax striatellus.</title>
        <authorList>
            <person name="Zhu J."/>
            <person name="Jiang F."/>
            <person name="Wang X."/>
            <person name="Yang P."/>
            <person name="Bao Y."/>
            <person name="Zhao W."/>
            <person name="Wang W."/>
            <person name="Lu H."/>
            <person name="Wang Q."/>
            <person name="Cui N."/>
            <person name="Li J."/>
            <person name="Chen X."/>
            <person name="Luo L."/>
            <person name="Yu J."/>
            <person name="Kang L."/>
            <person name="Cui F."/>
        </authorList>
    </citation>
    <scope>NUCLEOTIDE SEQUENCE [LARGE SCALE GENOMIC DNA]</scope>
    <source>
        <strain evidence="3">Lst14</strain>
    </source>
</reference>
<dbReference type="InterPro" id="IPR006201">
    <property type="entry name" value="Neur_channel"/>
</dbReference>
<keyword evidence="1" id="KW-0812">Transmembrane</keyword>
<keyword evidence="1" id="KW-0472">Membrane</keyword>
<dbReference type="GO" id="GO:0016020">
    <property type="term" value="C:membrane"/>
    <property type="evidence" value="ECO:0007669"/>
    <property type="project" value="InterPro"/>
</dbReference>
<keyword evidence="1" id="KW-1133">Transmembrane helix</keyword>
<dbReference type="PANTHER" id="PTHR18945">
    <property type="entry name" value="NEUROTRANSMITTER GATED ION CHANNEL"/>
    <property type="match status" value="1"/>
</dbReference>
<evidence type="ECO:0000313" key="4">
    <source>
        <dbReference type="Proteomes" id="UP000291343"/>
    </source>
</evidence>
<sequence>MNGMVSYLYKIVLTIIINDFSGFVGGDSNCETELIPRLLLRCNLLENYINRPVQAISTKVHVNTTIFPIDMDFQDNMQSLEVTLWMNMTWKDENLGWNPNDASNIKSIFVECDDIWTPVLSSLDRRKVDDDYEGVICELSYNGVVKRMVTKTFENTCYNGLDFRLWPFDEHQCSVFLGVPQTTNLDIEFIVQEFEMHAFGRDTAWVVDVMKPPPVIHPVKRFELQFNLKRPRLVQGTIIIFTTMVNYCFFLIILSTYNIIWTICGRILLKLNVKSERITTAVEKISASSVFRLIMFDSENKIHVTTEIAEDEEAPTSPLKTTSFSHWKELVKLIDRIVLLIATIGVVFLKVLYFPHLSEYKLDYKMFNNQDSSLLK</sequence>
<dbReference type="GO" id="GO:0004888">
    <property type="term" value="F:transmembrane signaling receptor activity"/>
    <property type="evidence" value="ECO:0007669"/>
    <property type="project" value="InterPro"/>
</dbReference>
<dbReference type="SUPFAM" id="SSF63712">
    <property type="entry name" value="Nicotinic receptor ligand binding domain-like"/>
    <property type="match status" value="1"/>
</dbReference>